<accession>A0A8J5WPS0</accession>
<dbReference type="EMBL" id="JAAALK010000080">
    <property type="protein sequence ID" value="KAG8094006.1"/>
    <property type="molecule type" value="Genomic_DNA"/>
</dbReference>
<evidence type="ECO:0000256" key="1">
    <source>
        <dbReference type="SAM" id="MobiDB-lite"/>
    </source>
</evidence>
<reference evidence="2" key="2">
    <citation type="submission" date="2021-02" db="EMBL/GenBank/DDBJ databases">
        <authorList>
            <person name="Kimball J.A."/>
            <person name="Haas M.W."/>
            <person name="Macchietto M."/>
            <person name="Kono T."/>
            <person name="Duquette J."/>
            <person name="Shao M."/>
        </authorList>
    </citation>
    <scope>NUCLEOTIDE SEQUENCE</scope>
    <source>
        <tissue evidence="2">Fresh leaf tissue</tissue>
    </source>
</reference>
<comment type="caution">
    <text evidence="2">The sequence shown here is derived from an EMBL/GenBank/DDBJ whole genome shotgun (WGS) entry which is preliminary data.</text>
</comment>
<evidence type="ECO:0000313" key="3">
    <source>
        <dbReference type="Proteomes" id="UP000729402"/>
    </source>
</evidence>
<dbReference type="Proteomes" id="UP000729402">
    <property type="component" value="Unassembled WGS sequence"/>
</dbReference>
<name>A0A8J5WPS0_ZIZPA</name>
<sequence length="112" mass="12266">MKYWAHSTDHTAHEPLALVYIKPASLSQRTLIPSRAATPRLPSTRRNPRDLIPSRVSHGGGGVTRRRCDPSKFTSGADLTVLAAMDSRQGVVLRITPQGASLWPSYQHLGLV</sequence>
<protein>
    <submittedName>
        <fullName evidence="2">Uncharacterized protein</fullName>
    </submittedName>
</protein>
<evidence type="ECO:0000313" key="2">
    <source>
        <dbReference type="EMBL" id="KAG8094006.1"/>
    </source>
</evidence>
<proteinExistence type="predicted"/>
<gene>
    <name evidence="2" type="ORF">GUJ93_ZPchr0012g21703</name>
</gene>
<reference evidence="2" key="1">
    <citation type="journal article" date="2021" name="bioRxiv">
        <title>Whole Genome Assembly and Annotation of Northern Wild Rice, Zizania palustris L., Supports a Whole Genome Duplication in the Zizania Genus.</title>
        <authorList>
            <person name="Haas M."/>
            <person name="Kono T."/>
            <person name="Macchietto M."/>
            <person name="Millas R."/>
            <person name="McGilp L."/>
            <person name="Shao M."/>
            <person name="Duquette J."/>
            <person name="Hirsch C.N."/>
            <person name="Kimball J."/>
        </authorList>
    </citation>
    <scope>NUCLEOTIDE SEQUENCE</scope>
    <source>
        <tissue evidence="2">Fresh leaf tissue</tissue>
    </source>
</reference>
<feature type="region of interest" description="Disordered" evidence="1">
    <location>
        <begin position="34"/>
        <end position="70"/>
    </location>
</feature>
<organism evidence="2 3">
    <name type="scientific">Zizania palustris</name>
    <name type="common">Northern wild rice</name>
    <dbReference type="NCBI Taxonomy" id="103762"/>
    <lineage>
        <taxon>Eukaryota</taxon>
        <taxon>Viridiplantae</taxon>
        <taxon>Streptophyta</taxon>
        <taxon>Embryophyta</taxon>
        <taxon>Tracheophyta</taxon>
        <taxon>Spermatophyta</taxon>
        <taxon>Magnoliopsida</taxon>
        <taxon>Liliopsida</taxon>
        <taxon>Poales</taxon>
        <taxon>Poaceae</taxon>
        <taxon>BOP clade</taxon>
        <taxon>Oryzoideae</taxon>
        <taxon>Oryzeae</taxon>
        <taxon>Zizaniinae</taxon>
        <taxon>Zizania</taxon>
    </lineage>
</organism>
<dbReference type="AlphaFoldDB" id="A0A8J5WPS0"/>
<keyword evidence="3" id="KW-1185">Reference proteome</keyword>